<evidence type="ECO:0000313" key="11">
    <source>
        <dbReference type="EMBL" id="CAL1688887.1"/>
    </source>
</evidence>
<sequence length="406" mass="46224">MHLPVQFFIILLAGSTMADWSKMTNPLMKVWYTFLPHSSSESLTSKENDCAGCAQNKVNMIDPDPFLTELRVEYVKQQILKKLRLSKPPEVSMPLSTLPMPLINGNVLELRPGAPPEPEKPAEHFYGKTDQIIVFPNEGVADSTKYRQSWNHITGFNSAACFKFYLPNEMLYVDVTSAELWFYKVQVENNDELNQTFVLSELDHWDLGGSFEKNTVMAIFETNFGEGWVKTDMKFMMKKWIGRHRLNHAIQIACTTCSTDHDTSPVSVEQTRKPFLVIHTAPLPQRNRLKRNLNCVPEMKECCRDNLYISFRDIGWSDWILHPRGYHAYFCRGSCSTAASITVSGSSYNNVIRKLLTKDGSQQRSKIVPCCSPTQLAPLQLLYIDTNNTITQKTLPNMVVEACGCM</sequence>
<feature type="signal peptide" evidence="9">
    <location>
        <begin position="1"/>
        <end position="18"/>
    </location>
</feature>
<accession>A0AAV2P835</accession>
<dbReference type="EMBL" id="OZ034832">
    <property type="protein sequence ID" value="CAL1688887.1"/>
    <property type="molecule type" value="Genomic_DNA"/>
</dbReference>
<dbReference type="Pfam" id="PF00688">
    <property type="entry name" value="TGFb_propeptide"/>
    <property type="match status" value="1"/>
</dbReference>
<feature type="domain" description="TGF-beta family profile" evidence="10">
    <location>
        <begin position="288"/>
        <end position="406"/>
    </location>
</feature>
<gene>
    <name evidence="11" type="ORF">LPLAT_LOCUS13918</name>
</gene>
<comment type="subcellular location">
    <subcellularLocation>
        <location evidence="1">Secreted</location>
    </subcellularLocation>
</comment>
<dbReference type="InterPro" id="IPR029034">
    <property type="entry name" value="Cystine-knot_cytokine"/>
</dbReference>
<keyword evidence="12" id="KW-1185">Reference proteome</keyword>
<dbReference type="AlphaFoldDB" id="A0AAV2P835"/>
<dbReference type="InterPro" id="IPR001111">
    <property type="entry name" value="TGF-b_propeptide"/>
</dbReference>
<dbReference type="InterPro" id="IPR015615">
    <property type="entry name" value="TGF-beta-rel"/>
</dbReference>
<dbReference type="Pfam" id="PF00019">
    <property type="entry name" value="TGF_beta"/>
    <property type="match status" value="1"/>
</dbReference>
<dbReference type="PANTHER" id="PTHR11848:SF298">
    <property type="entry name" value="DAWDLE, ISOFORM A"/>
    <property type="match status" value="1"/>
</dbReference>
<evidence type="ECO:0000256" key="5">
    <source>
        <dbReference type="ARBA" id="ARBA00023030"/>
    </source>
</evidence>
<name>A0AAV2P835_9HYME</name>
<evidence type="ECO:0000256" key="3">
    <source>
        <dbReference type="ARBA" id="ARBA00022525"/>
    </source>
</evidence>
<comment type="similarity">
    <text evidence="2 8">Belongs to the TGF-beta family.</text>
</comment>
<evidence type="ECO:0000256" key="9">
    <source>
        <dbReference type="SAM" id="SignalP"/>
    </source>
</evidence>
<evidence type="ECO:0000256" key="4">
    <source>
        <dbReference type="ARBA" id="ARBA00022729"/>
    </source>
</evidence>
<keyword evidence="6" id="KW-1015">Disulfide bond</keyword>
<keyword evidence="7" id="KW-0325">Glycoprotein</keyword>
<evidence type="ECO:0000256" key="6">
    <source>
        <dbReference type="ARBA" id="ARBA00023157"/>
    </source>
</evidence>
<dbReference type="SUPFAM" id="SSF57501">
    <property type="entry name" value="Cystine-knot cytokines"/>
    <property type="match status" value="1"/>
</dbReference>
<reference evidence="11" key="1">
    <citation type="submission" date="2024-04" db="EMBL/GenBank/DDBJ databases">
        <authorList>
            <consortium name="Molecular Ecology Group"/>
        </authorList>
    </citation>
    <scope>NUCLEOTIDE SEQUENCE</scope>
</reference>
<dbReference type="PRINTS" id="PR00669">
    <property type="entry name" value="INHIBINA"/>
</dbReference>
<keyword evidence="4 9" id="KW-0732">Signal</keyword>
<evidence type="ECO:0000256" key="8">
    <source>
        <dbReference type="RuleBase" id="RU000354"/>
    </source>
</evidence>
<feature type="chain" id="PRO_5043651685" description="TGF-beta family profile domain-containing protein" evidence="9">
    <location>
        <begin position="19"/>
        <end position="406"/>
    </location>
</feature>
<evidence type="ECO:0000256" key="2">
    <source>
        <dbReference type="ARBA" id="ARBA00006656"/>
    </source>
</evidence>
<dbReference type="Gene3D" id="2.10.90.10">
    <property type="entry name" value="Cystine-knot cytokines"/>
    <property type="match status" value="1"/>
</dbReference>
<dbReference type="Gene3D" id="2.60.120.970">
    <property type="match status" value="1"/>
</dbReference>
<keyword evidence="3" id="KW-0964">Secreted</keyword>
<evidence type="ECO:0000256" key="7">
    <source>
        <dbReference type="ARBA" id="ARBA00023180"/>
    </source>
</evidence>
<dbReference type="FunFam" id="2.10.90.10:FF:000005">
    <property type="entry name" value="Inhibin beta A chain"/>
    <property type="match status" value="1"/>
</dbReference>
<dbReference type="PROSITE" id="PS00250">
    <property type="entry name" value="TGF_BETA_1"/>
    <property type="match status" value="1"/>
</dbReference>
<organism evidence="11 12">
    <name type="scientific">Lasius platythorax</name>
    <dbReference type="NCBI Taxonomy" id="488582"/>
    <lineage>
        <taxon>Eukaryota</taxon>
        <taxon>Metazoa</taxon>
        <taxon>Ecdysozoa</taxon>
        <taxon>Arthropoda</taxon>
        <taxon>Hexapoda</taxon>
        <taxon>Insecta</taxon>
        <taxon>Pterygota</taxon>
        <taxon>Neoptera</taxon>
        <taxon>Endopterygota</taxon>
        <taxon>Hymenoptera</taxon>
        <taxon>Apocrita</taxon>
        <taxon>Aculeata</taxon>
        <taxon>Formicoidea</taxon>
        <taxon>Formicidae</taxon>
        <taxon>Formicinae</taxon>
        <taxon>Lasius</taxon>
        <taxon>Lasius</taxon>
    </lineage>
</organism>
<dbReference type="PANTHER" id="PTHR11848">
    <property type="entry name" value="TGF-BETA FAMILY"/>
    <property type="match status" value="1"/>
</dbReference>
<dbReference type="SMART" id="SM00204">
    <property type="entry name" value="TGFB"/>
    <property type="match status" value="1"/>
</dbReference>
<keyword evidence="5 8" id="KW-0339">Growth factor</keyword>
<dbReference type="GO" id="GO:0008083">
    <property type="term" value="F:growth factor activity"/>
    <property type="evidence" value="ECO:0007669"/>
    <property type="project" value="UniProtKB-KW"/>
</dbReference>
<proteinExistence type="inferred from homology"/>
<evidence type="ECO:0000256" key="1">
    <source>
        <dbReference type="ARBA" id="ARBA00004613"/>
    </source>
</evidence>
<evidence type="ECO:0000313" key="12">
    <source>
        <dbReference type="Proteomes" id="UP001497644"/>
    </source>
</evidence>
<dbReference type="PROSITE" id="PS51362">
    <property type="entry name" value="TGF_BETA_2"/>
    <property type="match status" value="1"/>
</dbReference>
<protein>
    <recommendedName>
        <fullName evidence="10">TGF-beta family profile domain-containing protein</fullName>
    </recommendedName>
</protein>
<dbReference type="GO" id="GO:0005615">
    <property type="term" value="C:extracellular space"/>
    <property type="evidence" value="ECO:0007669"/>
    <property type="project" value="TreeGrafter"/>
</dbReference>
<dbReference type="CDD" id="cd13752">
    <property type="entry name" value="TGF_beta_INHB"/>
    <property type="match status" value="1"/>
</dbReference>
<dbReference type="InterPro" id="IPR001839">
    <property type="entry name" value="TGF-b_C"/>
</dbReference>
<dbReference type="Proteomes" id="UP001497644">
    <property type="component" value="Chromosome 9"/>
</dbReference>
<evidence type="ECO:0000259" key="10">
    <source>
        <dbReference type="PROSITE" id="PS51362"/>
    </source>
</evidence>
<dbReference type="InterPro" id="IPR017948">
    <property type="entry name" value="TGFb_CS"/>
</dbReference>
<dbReference type="GO" id="GO:0005125">
    <property type="term" value="F:cytokine activity"/>
    <property type="evidence" value="ECO:0007669"/>
    <property type="project" value="TreeGrafter"/>
</dbReference>